<evidence type="ECO:0000259" key="8">
    <source>
        <dbReference type="PROSITE" id="PS50893"/>
    </source>
</evidence>
<dbReference type="InterPro" id="IPR017871">
    <property type="entry name" value="ABC_transporter-like_CS"/>
</dbReference>
<dbReference type="InterPro" id="IPR027417">
    <property type="entry name" value="P-loop_NTPase"/>
</dbReference>
<dbReference type="PROSITE" id="PS50893">
    <property type="entry name" value="ABC_TRANSPORTER_2"/>
    <property type="match status" value="1"/>
</dbReference>
<dbReference type="SMART" id="SM00382">
    <property type="entry name" value="AAA"/>
    <property type="match status" value="1"/>
</dbReference>
<feature type="domain" description="ABC transporter" evidence="8">
    <location>
        <begin position="341"/>
        <end position="564"/>
    </location>
</feature>
<dbReference type="Gene3D" id="3.40.50.300">
    <property type="entry name" value="P-loop containing nucleotide triphosphate hydrolases"/>
    <property type="match status" value="1"/>
</dbReference>
<dbReference type="CDD" id="cd07346">
    <property type="entry name" value="ABC_6TM_exporters"/>
    <property type="match status" value="1"/>
</dbReference>
<dbReference type="SUPFAM" id="SSF52540">
    <property type="entry name" value="P-loop containing nucleoside triphosphate hydrolases"/>
    <property type="match status" value="1"/>
</dbReference>
<feature type="domain" description="ABC transmembrane type-1" evidence="9">
    <location>
        <begin position="33"/>
        <end position="307"/>
    </location>
</feature>
<evidence type="ECO:0000256" key="5">
    <source>
        <dbReference type="ARBA" id="ARBA00022989"/>
    </source>
</evidence>
<keyword evidence="5 7" id="KW-1133">Transmembrane helix</keyword>
<keyword evidence="3" id="KW-0547">Nucleotide-binding</keyword>
<evidence type="ECO:0000313" key="10">
    <source>
        <dbReference type="EMBL" id="WGX77868.1"/>
    </source>
</evidence>
<dbReference type="InterPro" id="IPR011527">
    <property type="entry name" value="ABC1_TM_dom"/>
</dbReference>
<dbReference type="PROSITE" id="PS50929">
    <property type="entry name" value="ABC_TM1F"/>
    <property type="match status" value="1"/>
</dbReference>
<dbReference type="Pfam" id="PF00664">
    <property type="entry name" value="ABC_membrane"/>
    <property type="match status" value="1"/>
</dbReference>
<feature type="transmembrane region" description="Helical" evidence="7">
    <location>
        <begin position="21"/>
        <end position="42"/>
    </location>
</feature>
<organism evidence="10 11">
    <name type="scientific">Paraclostridium bifermentans</name>
    <name type="common">Clostridium bifermentans</name>
    <dbReference type="NCBI Taxonomy" id="1490"/>
    <lineage>
        <taxon>Bacteria</taxon>
        <taxon>Bacillati</taxon>
        <taxon>Bacillota</taxon>
        <taxon>Clostridia</taxon>
        <taxon>Peptostreptococcales</taxon>
        <taxon>Peptostreptococcaceae</taxon>
        <taxon>Paraclostridium</taxon>
    </lineage>
</organism>
<dbReference type="PROSITE" id="PS00211">
    <property type="entry name" value="ABC_TRANSPORTER_1"/>
    <property type="match status" value="1"/>
</dbReference>
<keyword evidence="4 10" id="KW-0067">ATP-binding</keyword>
<keyword evidence="6 7" id="KW-0472">Membrane</keyword>
<dbReference type="InterPro" id="IPR003439">
    <property type="entry name" value="ABC_transporter-like_ATP-bd"/>
</dbReference>
<evidence type="ECO:0000256" key="4">
    <source>
        <dbReference type="ARBA" id="ARBA00022840"/>
    </source>
</evidence>
<dbReference type="Proteomes" id="UP001239169">
    <property type="component" value="Plasmid unnamed7"/>
</dbReference>
<feature type="transmembrane region" description="Helical" evidence="7">
    <location>
        <begin position="166"/>
        <end position="183"/>
    </location>
</feature>
<gene>
    <name evidence="10" type="ORF">QJS64_21880</name>
</gene>
<dbReference type="Pfam" id="PF00005">
    <property type="entry name" value="ABC_tran"/>
    <property type="match status" value="1"/>
</dbReference>
<dbReference type="Gene3D" id="1.20.1560.10">
    <property type="entry name" value="ABC transporter type 1, transmembrane domain"/>
    <property type="match status" value="1"/>
</dbReference>
<sequence length="564" mass="65057">MIKLLQQDFKDLYLNIKSLNINKCTLFLILINTVICNVLNLINPFIFGKILNNIIDQSIQDIKLNLINLAIIFIITTILNYINSIMLLKVTYDLEINVKNKLFFSIFKLSYFDFLNINKSKIINSIEKDSSIFSNLISNNINIFIGAINMIISIVIMFYISPLLTLLMLITFPINSIIFVLFGKKIKSIENKYKDEYDNFLLFLNESIYGWKYLKLFNSENKRFFLFEKILKEIYKLQLNIFKKELVSEVIISIVSFLASTLNILLAIYLIFNGNLTLGMFTAFNSYGDTFKNTSLMFARLNSTIQKMSISMKRINDILDCADETNNSQEMTIQNKRINTIKIENLNYSNPDNVNILKNININFEKSNIYVLKGESGSGKTTLLNILCKFIENYKGNIFINNKNLKDINYKSLRSNLSYITQDNYLFSLSIKDNISLYRNVDFEVIKNVCKTLNIHDTIMSLPNNYDTIINKDGVDLSGGERQRLCIARAIISNPSMYLFDEITSAVDKKNCLEVIDIIEKISQNSIVILVSHDNLNFSVPIIEYSLENKTINKKVVYPSVPNI</sequence>
<evidence type="ECO:0000256" key="6">
    <source>
        <dbReference type="ARBA" id="ARBA00023136"/>
    </source>
</evidence>
<proteinExistence type="predicted"/>
<evidence type="ECO:0000256" key="3">
    <source>
        <dbReference type="ARBA" id="ARBA00022741"/>
    </source>
</evidence>
<dbReference type="GO" id="GO:0005524">
    <property type="term" value="F:ATP binding"/>
    <property type="evidence" value="ECO:0007669"/>
    <property type="project" value="UniProtKB-KW"/>
</dbReference>
<dbReference type="PANTHER" id="PTHR43394">
    <property type="entry name" value="ATP-DEPENDENT PERMEASE MDL1, MITOCHONDRIAL"/>
    <property type="match status" value="1"/>
</dbReference>
<dbReference type="SUPFAM" id="SSF90123">
    <property type="entry name" value="ABC transporter transmembrane region"/>
    <property type="match status" value="1"/>
</dbReference>
<dbReference type="PANTHER" id="PTHR43394:SF1">
    <property type="entry name" value="ATP-BINDING CASSETTE SUB-FAMILY B MEMBER 10, MITOCHONDRIAL"/>
    <property type="match status" value="1"/>
</dbReference>
<name>A0ABY8RB54_PARBF</name>
<evidence type="ECO:0000313" key="11">
    <source>
        <dbReference type="Proteomes" id="UP001239169"/>
    </source>
</evidence>
<feature type="transmembrane region" description="Helical" evidence="7">
    <location>
        <begin position="246"/>
        <end position="272"/>
    </location>
</feature>
<feature type="transmembrane region" description="Helical" evidence="7">
    <location>
        <begin position="141"/>
        <end position="160"/>
    </location>
</feature>
<geneLocation type="plasmid" evidence="10 11">
    <name>unnamed7</name>
</geneLocation>
<keyword evidence="10" id="KW-0614">Plasmid</keyword>
<reference evidence="10 11" key="1">
    <citation type="submission" date="2023-04" db="EMBL/GenBank/DDBJ databases">
        <title>Bacteria Genome Submission.</title>
        <authorList>
            <person name="Isaac P."/>
        </authorList>
    </citation>
    <scope>NUCLEOTIDE SEQUENCE [LARGE SCALE GENOMIC DNA]</scope>
    <source>
        <strain evidence="10 11">SampleS7P1</strain>
        <plasmid evidence="10 11">unnamed7</plasmid>
    </source>
</reference>
<evidence type="ECO:0000256" key="1">
    <source>
        <dbReference type="ARBA" id="ARBA00004651"/>
    </source>
</evidence>
<dbReference type="InterPro" id="IPR036640">
    <property type="entry name" value="ABC1_TM_sf"/>
</dbReference>
<dbReference type="EMBL" id="CP124692">
    <property type="protein sequence ID" value="WGX77868.1"/>
    <property type="molecule type" value="Genomic_DNA"/>
</dbReference>
<accession>A0ABY8RB54</accession>
<keyword evidence="11" id="KW-1185">Reference proteome</keyword>
<feature type="transmembrane region" description="Helical" evidence="7">
    <location>
        <begin position="62"/>
        <end position="82"/>
    </location>
</feature>
<comment type="subcellular location">
    <subcellularLocation>
        <location evidence="1">Cell membrane</location>
        <topology evidence="1">Multi-pass membrane protein</topology>
    </subcellularLocation>
</comment>
<evidence type="ECO:0000259" key="9">
    <source>
        <dbReference type="PROSITE" id="PS50929"/>
    </source>
</evidence>
<dbReference type="InterPro" id="IPR003593">
    <property type="entry name" value="AAA+_ATPase"/>
</dbReference>
<evidence type="ECO:0000256" key="2">
    <source>
        <dbReference type="ARBA" id="ARBA00022692"/>
    </source>
</evidence>
<keyword evidence="2 7" id="KW-0812">Transmembrane</keyword>
<evidence type="ECO:0000256" key="7">
    <source>
        <dbReference type="SAM" id="Phobius"/>
    </source>
</evidence>
<protein>
    <submittedName>
        <fullName evidence="10">ABC transporter ATP-binding protein</fullName>
    </submittedName>
</protein>
<dbReference type="InterPro" id="IPR039421">
    <property type="entry name" value="Type_1_exporter"/>
</dbReference>